<dbReference type="InterPro" id="IPR050173">
    <property type="entry name" value="ABC_transporter_C-like"/>
</dbReference>
<dbReference type="GO" id="GO:0140359">
    <property type="term" value="F:ABC-type transporter activity"/>
    <property type="evidence" value="ECO:0007669"/>
    <property type="project" value="InterPro"/>
</dbReference>
<dbReference type="Pfam" id="PF00664">
    <property type="entry name" value="ABC_membrane"/>
    <property type="match status" value="1"/>
</dbReference>
<feature type="transmembrane region" description="Helical" evidence="10">
    <location>
        <begin position="314"/>
        <end position="336"/>
    </location>
</feature>
<evidence type="ECO:0000256" key="7">
    <source>
        <dbReference type="ARBA" id="ARBA00022840"/>
    </source>
</evidence>
<dbReference type="AlphaFoldDB" id="A0A210PT36"/>
<keyword evidence="5" id="KW-0677">Repeat</keyword>
<comment type="caution">
    <text evidence="13">The sequence shown here is derived from an EMBL/GenBank/DDBJ whole genome shotgun (WGS) entry which is preliminary data.</text>
</comment>
<dbReference type="EMBL" id="NEDP02005519">
    <property type="protein sequence ID" value="OWF39616.1"/>
    <property type="molecule type" value="Genomic_DNA"/>
</dbReference>
<feature type="domain" description="ABC transmembrane type-1" evidence="12">
    <location>
        <begin position="115"/>
        <end position="373"/>
    </location>
</feature>
<dbReference type="InterPro" id="IPR027417">
    <property type="entry name" value="P-loop_NTPase"/>
</dbReference>
<dbReference type="FunFam" id="3.40.50.300:FF:000997">
    <property type="entry name" value="Multidrug resistance-associated protein 1"/>
    <property type="match status" value="1"/>
</dbReference>
<dbReference type="STRING" id="6573.A0A210PT36"/>
<keyword evidence="8 10" id="KW-1133">Transmembrane helix</keyword>
<dbReference type="Pfam" id="PF00005">
    <property type="entry name" value="ABC_tran"/>
    <property type="match status" value="2"/>
</dbReference>
<dbReference type="Gene3D" id="3.40.50.300">
    <property type="entry name" value="P-loop containing nucleotide triphosphate hydrolases"/>
    <property type="match status" value="2"/>
</dbReference>
<dbReference type="Gene3D" id="1.20.1560.10">
    <property type="entry name" value="ABC transporter type 1, transmembrane domain"/>
    <property type="match status" value="2"/>
</dbReference>
<dbReference type="InterPro" id="IPR003439">
    <property type="entry name" value="ABC_transporter-like_ATP-bd"/>
</dbReference>
<dbReference type="InterPro" id="IPR036640">
    <property type="entry name" value="ABC1_TM_sf"/>
</dbReference>
<comment type="subcellular location">
    <subcellularLocation>
        <location evidence="1">Endomembrane system</location>
        <topology evidence="1">Multi-pass membrane protein</topology>
    </subcellularLocation>
</comment>
<comment type="similarity">
    <text evidence="2">Belongs to the ABC transporter superfamily. ABCC family. Conjugate transporter (TC 3.A.1.208) subfamily.</text>
</comment>
<feature type="transmembrane region" description="Helical" evidence="10">
    <location>
        <begin position="348"/>
        <end position="372"/>
    </location>
</feature>
<organism evidence="13 14">
    <name type="scientific">Mizuhopecten yessoensis</name>
    <name type="common">Japanese scallop</name>
    <name type="synonym">Patinopecten yessoensis</name>
    <dbReference type="NCBI Taxonomy" id="6573"/>
    <lineage>
        <taxon>Eukaryota</taxon>
        <taxon>Metazoa</taxon>
        <taxon>Spiralia</taxon>
        <taxon>Lophotrochozoa</taxon>
        <taxon>Mollusca</taxon>
        <taxon>Bivalvia</taxon>
        <taxon>Autobranchia</taxon>
        <taxon>Pteriomorphia</taxon>
        <taxon>Pectinida</taxon>
        <taxon>Pectinoidea</taxon>
        <taxon>Pectinidae</taxon>
        <taxon>Mizuhopecten</taxon>
    </lineage>
</organism>
<dbReference type="SUPFAM" id="SSF90123">
    <property type="entry name" value="ABC transporter transmembrane region"/>
    <property type="match status" value="2"/>
</dbReference>
<sequence length="1214" mass="136294">MEYFRRLIDWVIYNRNSEKRKLLDGEQTNGPIPINDVGFLSYMSIGWLTPLVLKLFKDRRNEIRENDVWACSELESCAVNTERVEPLWIDELQTYGRDKCSVFRLWLKFIWSRLLLVVIGICFNAAVTFLVTGYITDIITQYLEGPETSASYVVGLVILSLVGHTLRCFSYTSLRVYGTQTGLRFRSAILGMTYKKLMKLKSMNGRIASEVITIFGSDAYRVFINTQVLVYLLSIPVFLLIGTAYVYYLIGLWCFVAFATFLFFYTIQIRKMSEVLASMKLLKMYAWEESFENSIRGIRETETRPMLQSSILNLISNAIMPITPSLATVATIAMYVNAGNKLTASTGFSIVATLGFLRGGLFYVPYAARILGETIISFKRIKRFMLEEEFKPPGRNIERPGNAIELCETVFMWESDNNNEPHNLESKGMCIYFVSQYGKHIGVCGTVGCGKSSLMQAMIGRMALITGHLAVDGTVAYAAQQAWIFNGSLMENILFGNPYKQDWYIKVLDACNLEPDLRQLPNGDATEIGDKGINLSGGQKQRVSLARAVYSQSDIYLLDDPLSAVDVHVGQHLFHKCIDKVLKDKTVVLVTHQLQYLKQCDDIYVMDDGKIAQHGTHESLLADNGHYTKLMEQFNSKMDYTSVIGIGFLFLVACPPFPSNNILAFARLYNHHFWGILTIGETSKAGEISMEAYMSYVRAAGGKIVAVGVFLLYVCSISSVTFSDWWLGLWIEQTVVISAPLQFFDANPPGRLLNRFSRDVEDADVYIPHMMDNLLQVLLLLAASLVTTAYNFPLFLIAVVPIGCYFFVIKTLASIPIINSKRLENVLRSPLISHVTTSCSGLNTIVSYAQENNFIKGCQQYTDMTTVGMLLFDSSMRWMGLRLDIGGSVIAIITTIVVLSTKDVISPVLAALSLTMCINVTSLIQFFSRTINEVEARFSAIERLNEYENLEIEKETGSLQVNEKWPSEGRIMFSNVEMKYRIDMDPVLKNISFDILSKQKVGIVGRTGAGKSSLAAALFRLTDLSEGHVFIDDVEIGSVSRKLLRSNLSSIPQDPVLFAGSLRYNLDPFNHYSDDKIWAALEQVHMKEKIKLLDQTLDLYIAENGENFSVGERQLICLARAILRENKILVLDEATASIDTATDAMIQETVRDSFSDCTVLTIAHRLHTVLHCDVILVMDAGRVLEMGNPQDLLQSPCSHFNKMIRAQTVLSPDA</sequence>
<dbReference type="CDD" id="cd03244">
    <property type="entry name" value="ABCC_MRP_domain2"/>
    <property type="match status" value="1"/>
</dbReference>
<keyword evidence="14" id="KW-1185">Reference proteome</keyword>
<evidence type="ECO:0000313" key="13">
    <source>
        <dbReference type="EMBL" id="OWF39616.1"/>
    </source>
</evidence>
<evidence type="ECO:0000256" key="5">
    <source>
        <dbReference type="ARBA" id="ARBA00022737"/>
    </source>
</evidence>
<dbReference type="PROSITE" id="PS00211">
    <property type="entry name" value="ABC_TRANSPORTER_1"/>
    <property type="match status" value="2"/>
</dbReference>
<evidence type="ECO:0000259" key="11">
    <source>
        <dbReference type="PROSITE" id="PS50893"/>
    </source>
</evidence>
<accession>A0A210PT36</accession>
<proteinExistence type="inferred from homology"/>
<dbReference type="GO" id="GO:0012505">
    <property type="term" value="C:endomembrane system"/>
    <property type="evidence" value="ECO:0007669"/>
    <property type="project" value="UniProtKB-SubCell"/>
</dbReference>
<keyword evidence="9 10" id="KW-0472">Membrane</keyword>
<feature type="domain" description="ABC transmembrane type-1" evidence="12">
    <location>
        <begin position="736"/>
        <end position="936"/>
    </location>
</feature>
<dbReference type="CDD" id="cd03250">
    <property type="entry name" value="ABCC_MRP_domain1"/>
    <property type="match status" value="1"/>
</dbReference>
<dbReference type="PROSITE" id="PS50929">
    <property type="entry name" value="ABC_TM1F"/>
    <property type="match status" value="2"/>
</dbReference>
<keyword evidence="7" id="KW-0067">ATP-binding</keyword>
<evidence type="ECO:0000256" key="6">
    <source>
        <dbReference type="ARBA" id="ARBA00022741"/>
    </source>
</evidence>
<feature type="domain" description="ABC transporter" evidence="11">
    <location>
        <begin position="971"/>
        <end position="1205"/>
    </location>
</feature>
<keyword evidence="6" id="KW-0547">Nucleotide-binding</keyword>
<feature type="transmembrane region" description="Helical" evidence="10">
    <location>
        <begin position="700"/>
        <end position="719"/>
    </location>
</feature>
<dbReference type="PANTHER" id="PTHR24223:SF447">
    <property type="entry name" value="MULTIDRUG RESISTANCE-ASSOCIATED PROTEIN 5"/>
    <property type="match status" value="1"/>
</dbReference>
<feature type="domain" description="ABC transporter" evidence="11">
    <location>
        <begin position="404"/>
        <end position="633"/>
    </location>
</feature>
<dbReference type="Proteomes" id="UP000242188">
    <property type="component" value="Unassembled WGS sequence"/>
</dbReference>
<dbReference type="InterPro" id="IPR017871">
    <property type="entry name" value="ABC_transporter-like_CS"/>
</dbReference>
<dbReference type="InterPro" id="IPR003593">
    <property type="entry name" value="AAA+_ATPase"/>
</dbReference>
<name>A0A210PT36_MIZYE</name>
<dbReference type="SMART" id="SM00382">
    <property type="entry name" value="AAA"/>
    <property type="match status" value="2"/>
</dbReference>
<evidence type="ECO:0000256" key="3">
    <source>
        <dbReference type="ARBA" id="ARBA00022448"/>
    </source>
</evidence>
<feature type="transmembrane region" description="Helical" evidence="10">
    <location>
        <begin position="247"/>
        <end position="267"/>
    </location>
</feature>
<feature type="transmembrane region" description="Helical" evidence="10">
    <location>
        <begin position="114"/>
        <end position="135"/>
    </location>
</feature>
<dbReference type="GO" id="GO:0005524">
    <property type="term" value="F:ATP binding"/>
    <property type="evidence" value="ECO:0007669"/>
    <property type="project" value="UniProtKB-KW"/>
</dbReference>
<dbReference type="GO" id="GO:0016887">
    <property type="term" value="F:ATP hydrolysis activity"/>
    <property type="evidence" value="ECO:0007669"/>
    <property type="project" value="InterPro"/>
</dbReference>
<evidence type="ECO:0000259" key="12">
    <source>
        <dbReference type="PROSITE" id="PS50929"/>
    </source>
</evidence>
<dbReference type="InterPro" id="IPR011527">
    <property type="entry name" value="ABC1_TM_dom"/>
</dbReference>
<protein>
    <submittedName>
        <fullName evidence="13">Multidrug resistance-associated protein 9</fullName>
    </submittedName>
</protein>
<dbReference type="OrthoDB" id="6500128at2759"/>
<dbReference type="PANTHER" id="PTHR24223">
    <property type="entry name" value="ATP-BINDING CASSETTE SUB-FAMILY C"/>
    <property type="match status" value="1"/>
</dbReference>
<dbReference type="PROSITE" id="PS50893">
    <property type="entry name" value="ABC_TRANSPORTER_2"/>
    <property type="match status" value="2"/>
</dbReference>
<evidence type="ECO:0000313" key="14">
    <source>
        <dbReference type="Proteomes" id="UP000242188"/>
    </source>
</evidence>
<feature type="transmembrane region" description="Helical" evidence="10">
    <location>
        <begin position="905"/>
        <end position="927"/>
    </location>
</feature>
<reference evidence="13 14" key="1">
    <citation type="journal article" date="2017" name="Nat. Ecol. Evol.">
        <title>Scallop genome provides insights into evolution of bilaterian karyotype and development.</title>
        <authorList>
            <person name="Wang S."/>
            <person name="Zhang J."/>
            <person name="Jiao W."/>
            <person name="Li J."/>
            <person name="Xun X."/>
            <person name="Sun Y."/>
            <person name="Guo X."/>
            <person name="Huan P."/>
            <person name="Dong B."/>
            <person name="Zhang L."/>
            <person name="Hu X."/>
            <person name="Sun X."/>
            <person name="Wang J."/>
            <person name="Zhao C."/>
            <person name="Wang Y."/>
            <person name="Wang D."/>
            <person name="Huang X."/>
            <person name="Wang R."/>
            <person name="Lv J."/>
            <person name="Li Y."/>
            <person name="Zhang Z."/>
            <person name="Liu B."/>
            <person name="Lu W."/>
            <person name="Hui Y."/>
            <person name="Liang J."/>
            <person name="Zhou Z."/>
            <person name="Hou R."/>
            <person name="Li X."/>
            <person name="Liu Y."/>
            <person name="Li H."/>
            <person name="Ning X."/>
            <person name="Lin Y."/>
            <person name="Zhao L."/>
            <person name="Xing Q."/>
            <person name="Dou J."/>
            <person name="Li Y."/>
            <person name="Mao J."/>
            <person name="Guo H."/>
            <person name="Dou H."/>
            <person name="Li T."/>
            <person name="Mu C."/>
            <person name="Jiang W."/>
            <person name="Fu Q."/>
            <person name="Fu X."/>
            <person name="Miao Y."/>
            <person name="Liu J."/>
            <person name="Yu Q."/>
            <person name="Li R."/>
            <person name="Liao H."/>
            <person name="Li X."/>
            <person name="Kong Y."/>
            <person name="Jiang Z."/>
            <person name="Chourrout D."/>
            <person name="Li R."/>
            <person name="Bao Z."/>
        </authorList>
    </citation>
    <scope>NUCLEOTIDE SEQUENCE [LARGE SCALE GENOMIC DNA]</scope>
    <source>
        <strain evidence="13 14">PY_sf001</strain>
    </source>
</reference>
<evidence type="ECO:0000256" key="10">
    <source>
        <dbReference type="SAM" id="Phobius"/>
    </source>
</evidence>
<evidence type="ECO:0000256" key="4">
    <source>
        <dbReference type="ARBA" id="ARBA00022692"/>
    </source>
</evidence>
<dbReference type="GO" id="GO:0016020">
    <property type="term" value="C:membrane"/>
    <property type="evidence" value="ECO:0007669"/>
    <property type="project" value="InterPro"/>
</dbReference>
<evidence type="ECO:0000256" key="8">
    <source>
        <dbReference type="ARBA" id="ARBA00022989"/>
    </source>
</evidence>
<dbReference type="FunFam" id="3.40.50.300:FF:000074">
    <property type="entry name" value="Multidrug resistance-associated protein 5 isoform 1"/>
    <property type="match status" value="1"/>
</dbReference>
<feature type="transmembrane region" description="Helical" evidence="10">
    <location>
        <begin position="879"/>
        <end position="899"/>
    </location>
</feature>
<feature type="transmembrane region" description="Helical" evidence="10">
    <location>
        <begin position="150"/>
        <end position="169"/>
    </location>
</feature>
<evidence type="ECO:0000256" key="9">
    <source>
        <dbReference type="ARBA" id="ARBA00023136"/>
    </source>
</evidence>
<evidence type="ECO:0000256" key="1">
    <source>
        <dbReference type="ARBA" id="ARBA00004127"/>
    </source>
</evidence>
<feature type="transmembrane region" description="Helical" evidence="10">
    <location>
        <begin position="222"/>
        <end position="241"/>
    </location>
</feature>
<dbReference type="SUPFAM" id="SSF52540">
    <property type="entry name" value="P-loop containing nucleoside triphosphate hydrolases"/>
    <property type="match status" value="2"/>
</dbReference>
<keyword evidence="4 10" id="KW-0812">Transmembrane</keyword>
<evidence type="ECO:0000256" key="2">
    <source>
        <dbReference type="ARBA" id="ARBA00009726"/>
    </source>
</evidence>
<keyword evidence="3" id="KW-0813">Transport</keyword>
<gene>
    <name evidence="13" type="ORF">KP79_PYT13156</name>
</gene>